<keyword evidence="3" id="KW-1185">Reference proteome</keyword>
<dbReference type="EMBL" id="JBEPLY010000013">
    <property type="protein sequence ID" value="MET3601477.1"/>
    <property type="molecule type" value="Genomic_DNA"/>
</dbReference>
<evidence type="ECO:0000256" key="1">
    <source>
        <dbReference type="SAM" id="MobiDB-lite"/>
    </source>
</evidence>
<dbReference type="RefSeq" id="WP_354435303.1">
    <property type="nucleotide sequence ID" value="NZ_JBEPLY010000013.1"/>
</dbReference>
<organism evidence="2 3">
    <name type="scientific">Martelella mangrovi</name>
    <dbReference type="NCBI Taxonomy" id="1397477"/>
    <lineage>
        <taxon>Bacteria</taxon>
        <taxon>Pseudomonadati</taxon>
        <taxon>Pseudomonadota</taxon>
        <taxon>Alphaproteobacteria</taxon>
        <taxon>Hyphomicrobiales</taxon>
        <taxon>Aurantimonadaceae</taxon>
        <taxon>Martelella</taxon>
    </lineage>
</organism>
<reference evidence="2 3" key="1">
    <citation type="submission" date="2024-06" db="EMBL/GenBank/DDBJ databases">
        <title>Genomic Encyclopedia of Type Strains, Phase IV (KMG-IV): sequencing the most valuable type-strain genomes for metagenomic binning, comparative biology and taxonomic classification.</title>
        <authorList>
            <person name="Goeker M."/>
        </authorList>
    </citation>
    <scope>NUCLEOTIDE SEQUENCE [LARGE SCALE GENOMIC DNA]</scope>
    <source>
        <strain evidence="2 3">DSM 28102</strain>
    </source>
</reference>
<comment type="caution">
    <text evidence="2">The sequence shown here is derived from an EMBL/GenBank/DDBJ whole genome shotgun (WGS) entry which is preliminary data.</text>
</comment>
<name>A0ABV2IGX9_9HYPH</name>
<dbReference type="Proteomes" id="UP001549164">
    <property type="component" value="Unassembled WGS sequence"/>
</dbReference>
<feature type="region of interest" description="Disordered" evidence="1">
    <location>
        <begin position="1"/>
        <end position="21"/>
    </location>
</feature>
<gene>
    <name evidence="2" type="ORF">ABID12_003435</name>
</gene>
<feature type="compositionally biased region" description="Polar residues" evidence="1">
    <location>
        <begin position="1"/>
        <end position="11"/>
    </location>
</feature>
<protein>
    <submittedName>
        <fullName evidence="2">Uncharacterized protein</fullName>
    </submittedName>
</protein>
<evidence type="ECO:0000313" key="2">
    <source>
        <dbReference type="EMBL" id="MET3601477.1"/>
    </source>
</evidence>
<accession>A0ABV2IGX9</accession>
<evidence type="ECO:0000313" key="3">
    <source>
        <dbReference type="Proteomes" id="UP001549164"/>
    </source>
</evidence>
<proteinExistence type="predicted"/>
<sequence length="865" mass="93547">MSQAPSSQETDAASGRQENADELRQRLQAYGERLVAGVDGVFHFPIRHHSPACALHLKYALEELKPAAIVVEMPADFEPLVPLLLHPETEPPAAIVSVMDRDSQDRFTPAVVGYWPISASAPEWVALKAAAETGATLHLADLPSGTRLASQGDAEEDNGETPRLAPRVLADDQSITYSDYARGLVRRIGARDYNEVWDRLFEARLGDGDWRSFFADVGRDCLLCRETTSARQIVEDGTIAREKMMRSVLAKAKEKAGERPVAAIFGGFHTPALVDPSQRSKTTDDTLRTKTKSAARSYVVRYTEAALDRLNGYASGMPSPRHYARLFTMAEGDGLSSKDVASRLAVETFLDLSEALRRKETALPPALPSLREAVRHAEALATLRDLPGPGRFEILDAARSCLLKDEDLIYGSPVLETLHELMTGSGVGTVPKEAGAPPLLAAARKRAEALRFTIEDPSVRTRELDIHRKPRHRAASRFAHAMALLSTGFATLKRGPDFSAANGMKPILFEVWSYAWLPSVEARLAALAATGDTLEAACVFVLRDAITSLEDTGRGDDSEAAVFLLGDAAKAGVLSHAADIVPHLTRALTKDAEFSRLVRTLTRLEGLWRGRRVLGLERTAALGPLLETAYRRALDLIPMLAEAGEDAMASNSRALADLYHLTERFTIDARTEGPSAGENKSGALAAPRLDPVVLEERLRALAAAVPGGPLSGVLAAIGYLSGWRSERDVADAIRQGFDATTLSPDERCGPFAGALAVSSVLLRRSEEVLAVVDDFLARSSEDAFVSILPALRKTLSVLNPDEVDALAEQIATLKSSSSPLDLEMNGLDERELLGNIERANALTKLMEARGLGNWVHAGIEPETGK</sequence>
<dbReference type="InterPro" id="IPR043737">
    <property type="entry name" value="DUF5682"/>
</dbReference>
<dbReference type="Pfam" id="PF18934">
    <property type="entry name" value="DUF5682"/>
    <property type="match status" value="1"/>
</dbReference>